<accession>A0ABT3FMF0</accession>
<dbReference type="Gene3D" id="3.10.350.10">
    <property type="entry name" value="LysM domain"/>
    <property type="match status" value="2"/>
</dbReference>
<dbReference type="EMBL" id="JAPDDS010000003">
    <property type="protein sequence ID" value="MCW1884436.1"/>
    <property type="molecule type" value="Genomic_DNA"/>
</dbReference>
<dbReference type="PANTHER" id="PTHR33734">
    <property type="entry name" value="LYSM DOMAIN-CONTAINING GPI-ANCHORED PROTEIN 2"/>
    <property type="match status" value="1"/>
</dbReference>
<dbReference type="PROSITE" id="PS51257">
    <property type="entry name" value="PROKAR_LIPOPROTEIN"/>
    <property type="match status" value="1"/>
</dbReference>
<feature type="domain" description="LysM" evidence="3">
    <location>
        <begin position="103"/>
        <end position="146"/>
    </location>
</feature>
<dbReference type="SUPFAM" id="SSF54106">
    <property type="entry name" value="LysM domain"/>
    <property type="match status" value="2"/>
</dbReference>
<proteinExistence type="predicted"/>
<evidence type="ECO:0000256" key="1">
    <source>
        <dbReference type="SAM" id="MobiDB-lite"/>
    </source>
</evidence>
<dbReference type="Pfam" id="PF01476">
    <property type="entry name" value="LysM"/>
    <property type="match status" value="2"/>
</dbReference>
<keyword evidence="2" id="KW-0732">Signal</keyword>
<dbReference type="CDD" id="cd00118">
    <property type="entry name" value="LysM"/>
    <property type="match status" value="2"/>
</dbReference>
<evidence type="ECO:0000313" key="4">
    <source>
        <dbReference type="EMBL" id="MCW1884436.1"/>
    </source>
</evidence>
<feature type="compositionally biased region" description="Low complexity" evidence="1">
    <location>
        <begin position="81"/>
        <end position="106"/>
    </location>
</feature>
<dbReference type="SMART" id="SM00257">
    <property type="entry name" value="LysM"/>
    <property type="match status" value="2"/>
</dbReference>
<feature type="chain" id="PRO_5046350028" evidence="2">
    <location>
        <begin position="24"/>
        <end position="210"/>
    </location>
</feature>
<feature type="region of interest" description="Disordered" evidence="1">
    <location>
        <begin position="32"/>
        <end position="108"/>
    </location>
</feature>
<gene>
    <name evidence="4" type="ORF">OKA04_06810</name>
</gene>
<protein>
    <submittedName>
        <fullName evidence="4">LysM peptidoglycan-binding domain-containing protein</fullName>
    </submittedName>
</protein>
<name>A0ABT3FMF0_9BACT</name>
<sequence>MSSVRYLALATAALSLSSCSLFNKGGNENYDTVDGGDQYDTSNPYGVPGDASAESVPYQPVNPPADHNPTYGQAAYEDHSAAPAPSHSEPSHSHTPSHSSAGTSHTVVRGDTLGGIARRYGVSTSAIKQANGMTSDTVVLGKTLSIPGSSGPVRSAATAPAAAGRKTHVVVRGDSLSKIAAKYGTTASAIKQANGMKSDTVVLGSKLRIP</sequence>
<organism evidence="4 5">
    <name type="scientific">Luteolibacter flavescens</name>
    <dbReference type="NCBI Taxonomy" id="1859460"/>
    <lineage>
        <taxon>Bacteria</taxon>
        <taxon>Pseudomonadati</taxon>
        <taxon>Verrucomicrobiota</taxon>
        <taxon>Verrucomicrobiia</taxon>
        <taxon>Verrucomicrobiales</taxon>
        <taxon>Verrucomicrobiaceae</taxon>
        <taxon>Luteolibacter</taxon>
    </lineage>
</organism>
<evidence type="ECO:0000256" key="2">
    <source>
        <dbReference type="SAM" id="SignalP"/>
    </source>
</evidence>
<evidence type="ECO:0000259" key="3">
    <source>
        <dbReference type="PROSITE" id="PS51782"/>
    </source>
</evidence>
<dbReference type="PROSITE" id="PS51782">
    <property type="entry name" value="LYSM"/>
    <property type="match status" value="2"/>
</dbReference>
<dbReference type="InterPro" id="IPR036779">
    <property type="entry name" value="LysM_dom_sf"/>
</dbReference>
<keyword evidence="5" id="KW-1185">Reference proteome</keyword>
<feature type="domain" description="LysM" evidence="3">
    <location>
        <begin position="166"/>
        <end position="209"/>
    </location>
</feature>
<reference evidence="4 5" key="1">
    <citation type="submission" date="2022-10" db="EMBL/GenBank/DDBJ databases">
        <title>Luteolibacter flavescens strain MCCC 1K03193, whole genome shotgun sequencing project.</title>
        <authorList>
            <person name="Zhao G."/>
            <person name="Shen L."/>
        </authorList>
    </citation>
    <scope>NUCLEOTIDE SEQUENCE [LARGE SCALE GENOMIC DNA]</scope>
    <source>
        <strain evidence="4 5">MCCC 1K03193</strain>
    </source>
</reference>
<comment type="caution">
    <text evidence="4">The sequence shown here is derived from an EMBL/GenBank/DDBJ whole genome shotgun (WGS) entry which is preliminary data.</text>
</comment>
<feature type="signal peptide" evidence="2">
    <location>
        <begin position="1"/>
        <end position="23"/>
    </location>
</feature>
<evidence type="ECO:0000313" key="5">
    <source>
        <dbReference type="Proteomes" id="UP001207930"/>
    </source>
</evidence>
<dbReference type="Proteomes" id="UP001207930">
    <property type="component" value="Unassembled WGS sequence"/>
</dbReference>
<dbReference type="InterPro" id="IPR018392">
    <property type="entry name" value="LysM"/>
</dbReference>
<dbReference type="RefSeq" id="WP_264500396.1">
    <property type="nucleotide sequence ID" value="NZ_JAPDDS010000003.1"/>
</dbReference>
<dbReference type="PANTHER" id="PTHR33734:SF22">
    <property type="entry name" value="MEMBRANE-BOUND LYTIC MUREIN TRANSGLYCOSYLASE D"/>
    <property type="match status" value="1"/>
</dbReference>